<protein>
    <recommendedName>
        <fullName evidence="2">Peptidase M12B domain-containing protein</fullName>
    </recommendedName>
</protein>
<sequence>VSPDHCHYQGSIRGVPDSLVVLHTCSGLKGIIDDGENTYNIEPHDDPEYQRYHNNTKTVTDRVIIMCNAVDAIYQRINIRLVMKHIDIWTNGDRMERQTSGGAELGKFKEYRTKYITPTIPHDNAQFL</sequence>
<dbReference type="GO" id="GO:0006508">
    <property type="term" value="P:proteolysis"/>
    <property type="evidence" value="ECO:0007669"/>
    <property type="project" value="InterPro"/>
</dbReference>
<dbReference type="PANTHER" id="PTHR11905">
    <property type="entry name" value="ADAM A DISINTEGRIN AND METALLOPROTEASE DOMAIN"/>
    <property type="match status" value="1"/>
</dbReference>
<proteinExistence type="predicted"/>
<evidence type="ECO:0000313" key="4">
    <source>
        <dbReference type="Proteomes" id="UP000001593"/>
    </source>
</evidence>
<dbReference type="InterPro" id="IPR001590">
    <property type="entry name" value="Peptidase_M12B"/>
</dbReference>
<dbReference type="PROSITE" id="PS50215">
    <property type="entry name" value="ADAM_MEPRO"/>
    <property type="match status" value="1"/>
</dbReference>
<dbReference type="HOGENOM" id="CLU_1965090_0_0_1"/>
<evidence type="ECO:0000259" key="2">
    <source>
        <dbReference type="PROSITE" id="PS50215"/>
    </source>
</evidence>
<reference evidence="3 4" key="1">
    <citation type="journal article" date="2007" name="Science">
        <title>Sea anemone genome reveals ancestral eumetazoan gene repertoire and genomic organization.</title>
        <authorList>
            <person name="Putnam N.H."/>
            <person name="Srivastava M."/>
            <person name="Hellsten U."/>
            <person name="Dirks B."/>
            <person name="Chapman J."/>
            <person name="Salamov A."/>
            <person name="Terry A."/>
            <person name="Shapiro H."/>
            <person name="Lindquist E."/>
            <person name="Kapitonov V.V."/>
            <person name="Jurka J."/>
            <person name="Genikhovich G."/>
            <person name="Grigoriev I.V."/>
            <person name="Lucas S.M."/>
            <person name="Steele R.E."/>
            <person name="Finnerty J.R."/>
            <person name="Technau U."/>
            <person name="Martindale M.Q."/>
            <person name="Rokhsar D.S."/>
        </authorList>
    </citation>
    <scope>NUCLEOTIDE SEQUENCE [LARGE SCALE GENOMIC DNA]</scope>
    <source>
        <strain evidence="4">CH2 X CH6</strain>
    </source>
</reference>
<evidence type="ECO:0000313" key="3">
    <source>
        <dbReference type="EMBL" id="EDO26570.1"/>
    </source>
</evidence>
<dbReference type="SUPFAM" id="SSF55486">
    <property type="entry name" value="Metalloproteases ('zincins'), catalytic domain"/>
    <property type="match status" value="1"/>
</dbReference>
<evidence type="ECO:0000256" key="1">
    <source>
        <dbReference type="PROSITE-ProRule" id="PRU00276"/>
    </source>
</evidence>
<dbReference type="PANTHER" id="PTHR11905:SF159">
    <property type="entry name" value="ADAM METALLOPROTEASE"/>
    <property type="match status" value="1"/>
</dbReference>
<dbReference type="PhylomeDB" id="A7TBN6"/>
<dbReference type="InterPro" id="IPR024079">
    <property type="entry name" value="MetalloPept_cat_dom_sf"/>
</dbReference>
<gene>
    <name evidence="3" type="ORF">NEMVEDRAFT_v1g224918</name>
</gene>
<accession>A7TBN6</accession>
<dbReference type="EMBL" id="DS475499">
    <property type="protein sequence ID" value="EDO26570.1"/>
    <property type="molecule type" value="Genomic_DNA"/>
</dbReference>
<feature type="non-terminal residue" evidence="3">
    <location>
        <position position="1"/>
    </location>
</feature>
<dbReference type="GO" id="GO:0004222">
    <property type="term" value="F:metalloendopeptidase activity"/>
    <property type="evidence" value="ECO:0007669"/>
    <property type="project" value="InterPro"/>
</dbReference>
<feature type="domain" description="Peptidase M12B" evidence="2">
    <location>
        <begin position="45"/>
        <end position="128"/>
    </location>
</feature>
<dbReference type="InParanoid" id="A7TBN6"/>
<dbReference type="Proteomes" id="UP000001593">
    <property type="component" value="Unassembled WGS sequence"/>
</dbReference>
<dbReference type="AlphaFoldDB" id="A7TBN6"/>
<dbReference type="Pfam" id="PF01421">
    <property type="entry name" value="Reprolysin"/>
    <property type="match status" value="1"/>
</dbReference>
<organism evidence="3 4">
    <name type="scientific">Nematostella vectensis</name>
    <name type="common">Starlet sea anemone</name>
    <dbReference type="NCBI Taxonomy" id="45351"/>
    <lineage>
        <taxon>Eukaryota</taxon>
        <taxon>Metazoa</taxon>
        <taxon>Cnidaria</taxon>
        <taxon>Anthozoa</taxon>
        <taxon>Hexacorallia</taxon>
        <taxon>Actiniaria</taxon>
        <taxon>Edwardsiidae</taxon>
        <taxon>Nematostella</taxon>
    </lineage>
</organism>
<comment type="caution">
    <text evidence="1">Lacks conserved residue(s) required for the propagation of feature annotation.</text>
</comment>
<dbReference type="Gene3D" id="3.40.390.10">
    <property type="entry name" value="Collagenase (Catalytic Domain)"/>
    <property type="match status" value="1"/>
</dbReference>
<feature type="non-terminal residue" evidence="3">
    <location>
        <position position="128"/>
    </location>
</feature>
<name>A7TBN6_NEMVE</name>
<keyword evidence="4" id="KW-1185">Reference proteome</keyword>